<protein>
    <submittedName>
        <fullName evidence="2">Uncharacterized protein</fullName>
    </submittedName>
</protein>
<organism evidence="2 3">
    <name type="scientific">Dioszegia hungarica</name>
    <dbReference type="NCBI Taxonomy" id="4972"/>
    <lineage>
        <taxon>Eukaryota</taxon>
        <taxon>Fungi</taxon>
        <taxon>Dikarya</taxon>
        <taxon>Basidiomycota</taxon>
        <taxon>Agaricomycotina</taxon>
        <taxon>Tremellomycetes</taxon>
        <taxon>Tremellales</taxon>
        <taxon>Bulleribasidiaceae</taxon>
        <taxon>Dioszegia</taxon>
    </lineage>
</organism>
<dbReference type="GeneID" id="77731428"/>
<feature type="region of interest" description="Disordered" evidence="1">
    <location>
        <begin position="193"/>
        <end position="244"/>
    </location>
</feature>
<sequence length="244" mass="27786">MPSTSENWMTQRRIESDAILMYERGAFRVPNWANLSAYARYSRRVCVVPDNYEYTPHLPAGWDIITARCFVVYCKQADIQAWCVQEMSARISSRTTFPVPHAEMMEIVMRNRPETLAMAYARYELLDRRPRFHLHLAAKAELDWLLIDDVDWQVYYIGDAGQEIDGLADIYTTTGDPVVDGCDPDIQPEVEERKVEELPALRIKKRKSGGKKKGKDEKKSEADAVKDEAAPADGAHVAENCVGQ</sequence>
<accession>A0AA38HDQ8</accession>
<proteinExistence type="predicted"/>
<evidence type="ECO:0000313" key="3">
    <source>
        <dbReference type="Proteomes" id="UP001164286"/>
    </source>
</evidence>
<dbReference type="Proteomes" id="UP001164286">
    <property type="component" value="Unassembled WGS sequence"/>
</dbReference>
<comment type="caution">
    <text evidence="2">The sequence shown here is derived from an EMBL/GenBank/DDBJ whole genome shotgun (WGS) entry which is preliminary data.</text>
</comment>
<evidence type="ECO:0000256" key="1">
    <source>
        <dbReference type="SAM" id="MobiDB-lite"/>
    </source>
</evidence>
<dbReference type="EMBL" id="JAKWFO010000003">
    <property type="protein sequence ID" value="KAI9638571.1"/>
    <property type="molecule type" value="Genomic_DNA"/>
</dbReference>
<dbReference type="AlphaFoldDB" id="A0AA38HDQ8"/>
<evidence type="ECO:0000313" key="2">
    <source>
        <dbReference type="EMBL" id="KAI9638571.1"/>
    </source>
</evidence>
<reference evidence="2" key="1">
    <citation type="journal article" date="2022" name="G3 (Bethesda)">
        <title>High quality genome of the basidiomycete yeast Dioszegia hungarica PDD-24b-2 isolated from cloud water.</title>
        <authorList>
            <person name="Jarrige D."/>
            <person name="Haridas S."/>
            <person name="Bleykasten-Grosshans C."/>
            <person name="Joly M."/>
            <person name="Nadalig T."/>
            <person name="Sancelme M."/>
            <person name="Vuilleumier S."/>
            <person name="Grigoriev I.V."/>
            <person name="Amato P."/>
            <person name="Bringel F."/>
        </authorList>
    </citation>
    <scope>NUCLEOTIDE SEQUENCE</scope>
    <source>
        <strain evidence="2">PDD-24b-2</strain>
    </source>
</reference>
<feature type="compositionally biased region" description="Basic and acidic residues" evidence="1">
    <location>
        <begin position="214"/>
        <end position="229"/>
    </location>
</feature>
<name>A0AA38HDQ8_9TREE</name>
<gene>
    <name evidence="2" type="ORF">MKK02DRAFT_42971</name>
</gene>
<feature type="compositionally biased region" description="Basic residues" evidence="1">
    <location>
        <begin position="202"/>
        <end position="213"/>
    </location>
</feature>
<keyword evidence="3" id="KW-1185">Reference proteome</keyword>
<dbReference type="RefSeq" id="XP_052948348.1">
    <property type="nucleotide sequence ID" value="XM_053092223.1"/>
</dbReference>